<proteinExistence type="predicted"/>
<feature type="transmembrane region" description="Helical" evidence="1">
    <location>
        <begin position="345"/>
        <end position="362"/>
    </location>
</feature>
<evidence type="ECO:0000313" key="2">
    <source>
        <dbReference type="EMBL" id="KEF36109.1"/>
    </source>
</evidence>
<feature type="transmembrane region" description="Helical" evidence="1">
    <location>
        <begin position="210"/>
        <end position="229"/>
    </location>
</feature>
<dbReference type="OrthoDB" id="2827525at2"/>
<gene>
    <name evidence="2" type="ORF">M670_04706</name>
</gene>
<accession>A0A072NEN1</accession>
<evidence type="ECO:0000313" key="3">
    <source>
        <dbReference type="Proteomes" id="UP000027936"/>
    </source>
</evidence>
<dbReference type="Proteomes" id="UP000027936">
    <property type="component" value="Unassembled WGS sequence"/>
</dbReference>
<feature type="transmembrane region" description="Helical" evidence="1">
    <location>
        <begin position="100"/>
        <end position="123"/>
    </location>
</feature>
<reference evidence="2 3" key="1">
    <citation type="submission" date="2014-04" db="EMBL/GenBank/DDBJ databases">
        <title>Draft genome sequence of Bacillus azotoformans MEV2011, a (co-) denitrifying strain unable to grow in the presence of oxygen.</title>
        <authorList>
            <person name="Nielsen M."/>
            <person name="Schreiber L."/>
            <person name="Finster K."/>
            <person name="Schramm A."/>
        </authorList>
    </citation>
    <scope>NUCLEOTIDE SEQUENCE [LARGE SCALE GENOMIC DNA]</scope>
    <source>
        <strain evidence="2 3">MEV2011</strain>
    </source>
</reference>
<protein>
    <submittedName>
        <fullName evidence="2">Uncharacterized protein</fullName>
    </submittedName>
</protein>
<feature type="transmembrane region" description="Helical" evidence="1">
    <location>
        <begin position="135"/>
        <end position="154"/>
    </location>
</feature>
<sequence length="409" mass="46761">MPRVFIHFTFLFFFLTALSGVWMRFFFIKQNEIIPYTHILHGHSHLAMLGWAFIGAFVIFLSIFWKKVKQKKQAISILFSLCIVSLLMFIAFLYQGYNVLSIIFATLHIFIEYWAAVFIYKILKKETDIPKSGKLFINSALLTLVISSIGPYMLGLTAATGLKDTYYFDMAMYFYLHFQYNGWLTLFLIGLFIIIIHMKKIPIEGSTLKLGFWIYFLSLFPGYFLSILFINLGSIIPTLAIIGSIGQWIGILFILAAFKKIWGDLSQYYSKLTMNCLWITLILLFIKSTAELGLISPALADLVYNTRSIVIGYLHLTLLGFVSIFIITQYFMVNLIDSKAKISSNGFIIFITGFALNELLLFSQGLSEWLKLVGIPFFTEGLFVASGLLLIGVITLWISFGTRKQHHMT</sequence>
<dbReference type="RefSeq" id="WP_035198834.1">
    <property type="nucleotide sequence ID" value="NZ_JJRY01000035.1"/>
</dbReference>
<keyword evidence="1" id="KW-0812">Transmembrane</keyword>
<feature type="transmembrane region" description="Helical" evidence="1">
    <location>
        <begin position="310"/>
        <end position="333"/>
    </location>
</feature>
<feature type="transmembrane region" description="Helical" evidence="1">
    <location>
        <begin position="382"/>
        <end position="400"/>
    </location>
</feature>
<feature type="transmembrane region" description="Helical" evidence="1">
    <location>
        <begin position="268"/>
        <end position="290"/>
    </location>
</feature>
<evidence type="ECO:0000256" key="1">
    <source>
        <dbReference type="SAM" id="Phobius"/>
    </source>
</evidence>
<feature type="transmembrane region" description="Helical" evidence="1">
    <location>
        <begin position="174"/>
        <end position="198"/>
    </location>
</feature>
<feature type="transmembrane region" description="Helical" evidence="1">
    <location>
        <begin position="77"/>
        <end position="94"/>
    </location>
</feature>
<feature type="transmembrane region" description="Helical" evidence="1">
    <location>
        <begin position="235"/>
        <end position="256"/>
    </location>
</feature>
<dbReference type="EMBL" id="JJRY01000035">
    <property type="protein sequence ID" value="KEF36109.1"/>
    <property type="molecule type" value="Genomic_DNA"/>
</dbReference>
<dbReference type="PATRIC" id="fig|1348973.3.peg.4577"/>
<feature type="transmembrane region" description="Helical" evidence="1">
    <location>
        <begin position="43"/>
        <end position="65"/>
    </location>
</feature>
<keyword evidence="1" id="KW-0472">Membrane</keyword>
<keyword evidence="1" id="KW-1133">Transmembrane helix</keyword>
<dbReference type="AlphaFoldDB" id="A0A072NEN1"/>
<organism evidence="2 3">
    <name type="scientific">Schinkia azotoformans MEV2011</name>
    <dbReference type="NCBI Taxonomy" id="1348973"/>
    <lineage>
        <taxon>Bacteria</taxon>
        <taxon>Bacillati</taxon>
        <taxon>Bacillota</taxon>
        <taxon>Bacilli</taxon>
        <taxon>Bacillales</taxon>
        <taxon>Bacillaceae</taxon>
        <taxon>Calidifontibacillus/Schinkia group</taxon>
        <taxon>Schinkia</taxon>
    </lineage>
</organism>
<name>A0A072NEN1_SCHAZ</name>
<comment type="caution">
    <text evidence="2">The sequence shown here is derived from an EMBL/GenBank/DDBJ whole genome shotgun (WGS) entry which is preliminary data.</text>
</comment>